<feature type="non-terminal residue" evidence="1">
    <location>
        <position position="1"/>
    </location>
</feature>
<gene>
    <name evidence="1" type="ORF">PSYPI_42025</name>
</gene>
<proteinExistence type="predicted"/>
<dbReference type="Proteomes" id="UP000004986">
    <property type="component" value="Unassembled WGS sequence"/>
</dbReference>
<reference evidence="1 2" key="1">
    <citation type="journal article" date="2011" name="PLoS Pathog.">
        <title>Dynamic evolution of pathogenicity revealed by sequencing and comparative genomics of 19 Pseudomonas syringae isolates.</title>
        <authorList>
            <person name="Baltrus D.A."/>
            <person name="Nishimura M.T."/>
            <person name="Romanchuk A."/>
            <person name="Chang J.H."/>
            <person name="Mukhtar M.S."/>
            <person name="Cherkis K."/>
            <person name="Roach J."/>
            <person name="Grant S.R."/>
            <person name="Jones C.D."/>
            <person name="Dangl J.L."/>
        </authorList>
    </citation>
    <scope>NUCLEOTIDE SEQUENCE [LARGE SCALE GENOMIC DNA]</scope>
    <source>
        <strain evidence="1 2">1704B</strain>
    </source>
</reference>
<comment type="caution">
    <text evidence="1">The sequence shown here is derived from an EMBL/GenBank/DDBJ whole genome shotgun (WGS) entry which is preliminary data.</text>
</comment>
<sequence>AMAPAPGDRLIIQQAAKKPSHVSSAIVHLKQSRMLSKLMRVALER</sequence>
<dbReference type="AlphaFoldDB" id="F3GN89"/>
<name>F3GN89_PSESJ</name>
<dbReference type="HOGENOM" id="CLU_3220959_0_0_6"/>
<accession>F3GN89</accession>
<protein>
    <submittedName>
        <fullName evidence="1">Uncharacterized protein</fullName>
    </submittedName>
</protein>
<keyword evidence="2" id="KW-1185">Reference proteome</keyword>
<organism evidence="1 2">
    <name type="scientific">Pseudomonas syringae pv. pisi str. 1704B</name>
    <dbReference type="NCBI Taxonomy" id="629263"/>
    <lineage>
        <taxon>Bacteria</taxon>
        <taxon>Pseudomonadati</taxon>
        <taxon>Pseudomonadota</taxon>
        <taxon>Gammaproteobacteria</taxon>
        <taxon>Pseudomonadales</taxon>
        <taxon>Pseudomonadaceae</taxon>
        <taxon>Pseudomonas</taxon>
        <taxon>Pseudomonas syringae</taxon>
    </lineage>
</organism>
<evidence type="ECO:0000313" key="2">
    <source>
        <dbReference type="Proteomes" id="UP000004986"/>
    </source>
</evidence>
<dbReference type="BioCyc" id="PSYR629263:G11X0-7688-MONOMER"/>
<dbReference type="EMBL" id="AEAI01003226">
    <property type="protein sequence ID" value="EGH48542.1"/>
    <property type="molecule type" value="Genomic_DNA"/>
</dbReference>
<evidence type="ECO:0000313" key="1">
    <source>
        <dbReference type="EMBL" id="EGH48542.1"/>
    </source>
</evidence>
<dbReference type="PATRIC" id="fig|629263.4.peg.5920"/>